<keyword evidence="5 6" id="KW-0727">SH2 domain</keyword>
<dbReference type="SMART" id="SM00969">
    <property type="entry name" value="SOCS_box"/>
    <property type="match status" value="1"/>
</dbReference>
<name>A0A9Q1D4Y5_CONCO</name>
<feature type="domain" description="SH2" evidence="8">
    <location>
        <begin position="89"/>
        <end position="170"/>
    </location>
</feature>
<dbReference type="GO" id="GO:0046935">
    <property type="term" value="F:1-phosphatidylinositol-3-kinase regulator activity"/>
    <property type="evidence" value="ECO:0007669"/>
    <property type="project" value="TreeGrafter"/>
</dbReference>
<dbReference type="GO" id="GO:0009968">
    <property type="term" value="P:negative regulation of signal transduction"/>
    <property type="evidence" value="ECO:0007669"/>
    <property type="project" value="UniProtKB-KW"/>
</dbReference>
<evidence type="ECO:0000259" key="8">
    <source>
        <dbReference type="PROSITE" id="PS50001"/>
    </source>
</evidence>
<accession>A0A9Q1D4Y5</accession>
<evidence type="ECO:0000256" key="1">
    <source>
        <dbReference type="ARBA" id="ARBA00004906"/>
    </source>
</evidence>
<dbReference type="Pfam" id="PF00017">
    <property type="entry name" value="SH2"/>
    <property type="match status" value="1"/>
</dbReference>
<evidence type="ECO:0000256" key="6">
    <source>
        <dbReference type="PROSITE-ProRule" id="PRU00191"/>
    </source>
</evidence>
<feature type="compositionally biased region" description="Low complexity" evidence="7">
    <location>
        <begin position="23"/>
        <end position="41"/>
    </location>
</feature>
<dbReference type="SMART" id="SM00252">
    <property type="entry name" value="SH2"/>
    <property type="match status" value="1"/>
</dbReference>
<dbReference type="PRINTS" id="PR00401">
    <property type="entry name" value="SH2DOMAIN"/>
</dbReference>
<evidence type="ECO:0000313" key="11">
    <source>
        <dbReference type="Proteomes" id="UP001152803"/>
    </source>
</evidence>
<keyword evidence="3" id="KW-0734">Signal transduction inhibitor</keyword>
<dbReference type="Gene3D" id="3.30.505.10">
    <property type="entry name" value="SH2 domain"/>
    <property type="match status" value="1"/>
</dbReference>
<comment type="caution">
    <text evidence="10">The sequence shown here is derived from an EMBL/GenBank/DDBJ whole genome shotgun (WGS) entry which is preliminary data.</text>
</comment>
<dbReference type="Proteomes" id="UP001152803">
    <property type="component" value="Unassembled WGS sequence"/>
</dbReference>
<evidence type="ECO:0000259" key="9">
    <source>
        <dbReference type="PROSITE" id="PS50225"/>
    </source>
</evidence>
<dbReference type="PANTHER" id="PTHR10155">
    <property type="entry name" value="PHOSPHATIDYLINOSITOL 3-KINASE REGULATORY SUBUNIT"/>
    <property type="match status" value="1"/>
</dbReference>
<keyword evidence="2" id="KW-0341">Growth regulation</keyword>
<evidence type="ECO:0000313" key="10">
    <source>
        <dbReference type="EMBL" id="KAJ8258669.1"/>
    </source>
</evidence>
<dbReference type="GO" id="GO:0046854">
    <property type="term" value="P:phosphatidylinositol phosphate biosynthetic process"/>
    <property type="evidence" value="ECO:0007669"/>
    <property type="project" value="TreeGrafter"/>
</dbReference>
<gene>
    <name evidence="10" type="ORF">COCON_G00176810</name>
</gene>
<dbReference type="GO" id="GO:0005942">
    <property type="term" value="C:phosphatidylinositol 3-kinase complex"/>
    <property type="evidence" value="ECO:0007669"/>
    <property type="project" value="TreeGrafter"/>
</dbReference>
<feature type="compositionally biased region" description="Polar residues" evidence="7">
    <location>
        <begin position="1"/>
        <end position="12"/>
    </location>
</feature>
<dbReference type="InterPro" id="IPR036036">
    <property type="entry name" value="SOCS_box-like_dom_sf"/>
</dbReference>
<evidence type="ECO:0000256" key="7">
    <source>
        <dbReference type="SAM" id="MobiDB-lite"/>
    </source>
</evidence>
<comment type="pathway">
    <text evidence="1">Protein modification; protein ubiquitination.</text>
</comment>
<evidence type="ECO:0000256" key="2">
    <source>
        <dbReference type="ARBA" id="ARBA00022604"/>
    </source>
</evidence>
<evidence type="ECO:0000256" key="5">
    <source>
        <dbReference type="ARBA" id="ARBA00022999"/>
    </source>
</evidence>
<dbReference type="OrthoDB" id="10063348at2759"/>
<dbReference type="FunFam" id="1.10.750.20:FF:000002">
    <property type="entry name" value="Suppressor of cytokine signaling 2"/>
    <property type="match status" value="1"/>
</dbReference>
<organism evidence="10 11">
    <name type="scientific">Conger conger</name>
    <name type="common">Conger eel</name>
    <name type="synonym">Muraena conger</name>
    <dbReference type="NCBI Taxonomy" id="82655"/>
    <lineage>
        <taxon>Eukaryota</taxon>
        <taxon>Metazoa</taxon>
        <taxon>Chordata</taxon>
        <taxon>Craniata</taxon>
        <taxon>Vertebrata</taxon>
        <taxon>Euteleostomi</taxon>
        <taxon>Actinopterygii</taxon>
        <taxon>Neopterygii</taxon>
        <taxon>Teleostei</taxon>
        <taxon>Anguilliformes</taxon>
        <taxon>Congridae</taxon>
        <taxon>Conger</taxon>
    </lineage>
</organism>
<dbReference type="EMBL" id="JAFJMO010000013">
    <property type="protein sequence ID" value="KAJ8258669.1"/>
    <property type="molecule type" value="Genomic_DNA"/>
</dbReference>
<protein>
    <recommendedName>
        <fullName evidence="12">Suppressor of cytokine signaling 2</fullName>
    </recommendedName>
</protein>
<proteinExistence type="predicted"/>
<feature type="region of interest" description="Disordered" evidence="7">
    <location>
        <begin position="1"/>
        <end position="43"/>
    </location>
</feature>
<dbReference type="InterPro" id="IPR000980">
    <property type="entry name" value="SH2"/>
</dbReference>
<dbReference type="PANTHER" id="PTHR10155:SF7">
    <property type="entry name" value="SUPPRESSOR OF CYTOKINE SIGNALING 2"/>
    <property type="match status" value="1"/>
</dbReference>
<dbReference type="SUPFAM" id="SSF158235">
    <property type="entry name" value="SOCS box-like"/>
    <property type="match status" value="1"/>
</dbReference>
<dbReference type="GO" id="GO:0035556">
    <property type="term" value="P:intracellular signal transduction"/>
    <property type="evidence" value="ECO:0007669"/>
    <property type="project" value="InterPro"/>
</dbReference>
<sequence>MGHMQCVSQTPETRTETPRLQGRGRVPGSSRRPTPRPSDVPMILPNLIPGKSLAPIRLKDQSLELRRGGSTVDAPRVERALAHLQESGWYWGPITATEAKELLSEADEGTFLLRDSSNPGYLLTLSVRTSLGPTHLRIEWSGGQFGFDSLALARPRLRRFGGAVELVEHYALACSHPRPAGQEEEEDAPDRSLQLRLLRPLRRAAPSLQHLCRIAINQHSHTPRDLPLPGRLKDFLQEYPFLL</sequence>
<evidence type="ECO:0000256" key="4">
    <source>
        <dbReference type="ARBA" id="ARBA00022786"/>
    </source>
</evidence>
<dbReference type="InterPro" id="IPR036860">
    <property type="entry name" value="SH2_dom_sf"/>
</dbReference>
<dbReference type="AlphaFoldDB" id="A0A9Q1D4Y5"/>
<reference evidence="10" key="1">
    <citation type="journal article" date="2023" name="Science">
        <title>Genome structures resolve the early diversification of teleost fishes.</title>
        <authorList>
            <person name="Parey E."/>
            <person name="Louis A."/>
            <person name="Montfort J."/>
            <person name="Bouchez O."/>
            <person name="Roques C."/>
            <person name="Iampietro C."/>
            <person name="Lluch J."/>
            <person name="Castinel A."/>
            <person name="Donnadieu C."/>
            <person name="Desvignes T."/>
            <person name="Floi Bucao C."/>
            <person name="Jouanno E."/>
            <person name="Wen M."/>
            <person name="Mejri S."/>
            <person name="Dirks R."/>
            <person name="Jansen H."/>
            <person name="Henkel C."/>
            <person name="Chen W.J."/>
            <person name="Zahm M."/>
            <person name="Cabau C."/>
            <person name="Klopp C."/>
            <person name="Thompson A.W."/>
            <person name="Robinson-Rechavi M."/>
            <person name="Braasch I."/>
            <person name="Lecointre G."/>
            <person name="Bobe J."/>
            <person name="Postlethwait J.H."/>
            <person name="Berthelot C."/>
            <person name="Roest Crollius H."/>
            <person name="Guiguen Y."/>
        </authorList>
    </citation>
    <scope>NUCLEOTIDE SEQUENCE</scope>
    <source>
        <strain evidence="10">Concon-B</strain>
    </source>
</reference>
<dbReference type="PROSITE" id="PS50225">
    <property type="entry name" value="SOCS"/>
    <property type="match status" value="1"/>
</dbReference>
<evidence type="ECO:0000256" key="3">
    <source>
        <dbReference type="ARBA" id="ARBA00022700"/>
    </source>
</evidence>
<keyword evidence="11" id="KW-1185">Reference proteome</keyword>
<evidence type="ECO:0008006" key="12">
    <source>
        <dbReference type="Google" id="ProtNLM"/>
    </source>
</evidence>
<dbReference type="Gene3D" id="1.10.750.20">
    <property type="entry name" value="SOCS box"/>
    <property type="match status" value="1"/>
</dbReference>
<dbReference type="InterPro" id="IPR001496">
    <property type="entry name" value="SOCS_box"/>
</dbReference>
<dbReference type="PROSITE" id="PS50001">
    <property type="entry name" value="SH2"/>
    <property type="match status" value="1"/>
</dbReference>
<dbReference type="Pfam" id="PF07525">
    <property type="entry name" value="SOCS_box"/>
    <property type="match status" value="1"/>
</dbReference>
<keyword evidence="4" id="KW-0833">Ubl conjugation pathway</keyword>
<feature type="domain" description="SOCS box" evidence="9">
    <location>
        <begin position="196"/>
        <end position="242"/>
    </location>
</feature>
<dbReference type="SUPFAM" id="SSF55550">
    <property type="entry name" value="SH2 domain"/>
    <property type="match status" value="1"/>
</dbReference>
<dbReference type="SMART" id="SM00253">
    <property type="entry name" value="SOCS"/>
    <property type="match status" value="1"/>
</dbReference>